<reference evidence="3" key="1">
    <citation type="submission" date="2017-02" db="EMBL/GenBank/DDBJ databases">
        <authorList>
            <person name="Varghese N."/>
            <person name="Submissions S."/>
        </authorList>
    </citation>
    <scope>NUCLEOTIDE SEQUENCE [LARGE SCALE GENOMIC DNA]</scope>
    <source>
        <strain evidence="3">DSM 24091</strain>
    </source>
</reference>
<dbReference type="Gene3D" id="2.60.40.1820">
    <property type="match status" value="1"/>
</dbReference>
<accession>A0A1T5GKT3</accession>
<dbReference type="RefSeq" id="WP_079645784.1">
    <property type="nucleotide sequence ID" value="NZ_FUZF01000027.1"/>
</dbReference>
<organism evidence="2 3">
    <name type="scientific">Sphingobacterium nematocida</name>
    <dbReference type="NCBI Taxonomy" id="1513896"/>
    <lineage>
        <taxon>Bacteria</taxon>
        <taxon>Pseudomonadati</taxon>
        <taxon>Bacteroidota</taxon>
        <taxon>Sphingobacteriia</taxon>
        <taxon>Sphingobacteriales</taxon>
        <taxon>Sphingobacteriaceae</taxon>
        <taxon>Sphingobacterium</taxon>
    </lineage>
</organism>
<keyword evidence="1" id="KW-0732">Signal</keyword>
<dbReference type="STRING" id="1513896.SAMN05660841_04160"/>
<evidence type="ECO:0008006" key="4">
    <source>
        <dbReference type="Google" id="ProtNLM"/>
    </source>
</evidence>
<feature type="chain" id="PRO_5013137802" description="Late embryogenesis abundant protein" evidence="1">
    <location>
        <begin position="26"/>
        <end position="204"/>
    </location>
</feature>
<proteinExistence type="predicted"/>
<sequence length="204" mass="22351">MNKFKTVFLLLTVLLLSSCAINQKAQVEALSKFNYSVESVDQMRLAGRDINSYQTGGGVSLASLPGIAMALLRQDLPLEARVNLKISNPTTTVTKINEFKYIIEMGGKPLFEGSVNENINLSNGQSMVVPLSFSANIFGVAKEQGFDKVLNDIFTRKINGFFALKIKPSIKIGNTNVFYPGYITVDKDFGKSISKAVEKGLDKL</sequence>
<dbReference type="PROSITE" id="PS51257">
    <property type="entry name" value="PROKAR_LIPOPROTEIN"/>
    <property type="match status" value="1"/>
</dbReference>
<protein>
    <recommendedName>
        <fullName evidence="4">Late embryogenesis abundant protein</fullName>
    </recommendedName>
</protein>
<dbReference type="SUPFAM" id="SSF117070">
    <property type="entry name" value="LEA14-like"/>
    <property type="match status" value="1"/>
</dbReference>
<evidence type="ECO:0000313" key="3">
    <source>
        <dbReference type="Proteomes" id="UP000190150"/>
    </source>
</evidence>
<evidence type="ECO:0000256" key="1">
    <source>
        <dbReference type="SAM" id="SignalP"/>
    </source>
</evidence>
<gene>
    <name evidence="2" type="ORF">SAMN05660841_04160</name>
</gene>
<dbReference type="EMBL" id="FUZF01000027">
    <property type="protein sequence ID" value="SKC09022.1"/>
    <property type="molecule type" value="Genomic_DNA"/>
</dbReference>
<name>A0A1T5GKT3_9SPHI</name>
<dbReference type="AlphaFoldDB" id="A0A1T5GKT3"/>
<dbReference type="OrthoDB" id="704817at2"/>
<feature type="signal peptide" evidence="1">
    <location>
        <begin position="1"/>
        <end position="25"/>
    </location>
</feature>
<keyword evidence="3" id="KW-1185">Reference proteome</keyword>
<dbReference type="Proteomes" id="UP000190150">
    <property type="component" value="Unassembled WGS sequence"/>
</dbReference>
<evidence type="ECO:0000313" key="2">
    <source>
        <dbReference type="EMBL" id="SKC09022.1"/>
    </source>
</evidence>